<proteinExistence type="predicted"/>
<evidence type="ECO:0000256" key="3">
    <source>
        <dbReference type="ARBA" id="ARBA00023163"/>
    </source>
</evidence>
<dbReference type="AlphaFoldDB" id="A8F6N1"/>
<dbReference type="InterPro" id="IPR001845">
    <property type="entry name" value="HTH_ArsR_DNA-bd_dom"/>
</dbReference>
<dbReference type="RefSeq" id="WP_012003291.1">
    <property type="nucleotide sequence ID" value="NC_009828.1"/>
</dbReference>
<dbReference type="OrthoDB" id="37767at2"/>
<organism evidence="5 6">
    <name type="scientific">Pseudothermotoga lettingae (strain ATCC BAA-301 / DSM 14385 / NBRC 107922 / TMO)</name>
    <name type="common">Thermotoga lettingae</name>
    <dbReference type="NCBI Taxonomy" id="416591"/>
    <lineage>
        <taxon>Bacteria</taxon>
        <taxon>Thermotogati</taxon>
        <taxon>Thermotogota</taxon>
        <taxon>Thermotogae</taxon>
        <taxon>Thermotogales</taxon>
        <taxon>Thermotogaceae</taxon>
        <taxon>Pseudothermotoga</taxon>
    </lineage>
</organism>
<dbReference type="PROSITE" id="PS50987">
    <property type="entry name" value="HTH_ARSR_2"/>
    <property type="match status" value="1"/>
</dbReference>
<dbReference type="HOGENOM" id="CLU_097806_6_1_0"/>
<dbReference type="SUPFAM" id="SSF46785">
    <property type="entry name" value="Winged helix' DNA-binding domain"/>
    <property type="match status" value="1"/>
</dbReference>
<dbReference type="Pfam" id="PF01022">
    <property type="entry name" value="HTH_5"/>
    <property type="match status" value="1"/>
</dbReference>
<dbReference type="Proteomes" id="UP000002016">
    <property type="component" value="Chromosome"/>
</dbReference>
<evidence type="ECO:0000256" key="2">
    <source>
        <dbReference type="ARBA" id="ARBA00023125"/>
    </source>
</evidence>
<keyword evidence="1" id="KW-0805">Transcription regulation</keyword>
<dbReference type="GO" id="GO:0003677">
    <property type="term" value="F:DNA binding"/>
    <property type="evidence" value="ECO:0007669"/>
    <property type="project" value="UniProtKB-KW"/>
</dbReference>
<dbReference type="InterPro" id="IPR011991">
    <property type="entry name" value="ArsR-like_HTH"/>
</dbReference>
<dbReference type="SMART" id="SM00418">
    <property type="entry name" value="HTH_ARSR"/>
    <property type="match status" value="1"/>
</dbReference>
<dbReference type="InterPro" id="IPR051011">
    <property type="entry name" value="Metal_resp_trans_reg"/>
</dbReference>
<dbReference type="CDD" id="cd00090">
    <property type="entry name" value="HTH_ARSR"/>
    <property type="match status" value="1"/>
</dbReference>
<dbReference type="PANTHER" id="PTHR43132">
    <property type="entry name" value="ARSENICAL RESISTANCE OPERON REPRESSOR ARSR-RELATED"/>
    <property type="match status" value="1"/>
</dbReference>
<dbReference type="KEGG" id="tle:Tlet_1257"/>
<keyword evidence="3" id="KW-0804">Transcription</keyword>
<reference evidence="5 6" key="2">
    <citation type="journal article" date="2009" name="Proc. Natl. Acad. Sci. U.S.A.">
        <title>On the chimeric nature, thermophilic origin, and phylogenetic placement of the Thermotogales.</title>
        <authorList>
            <person name="Zhaxybayeva O."/>
            <person name="Swithers K.S."/>
            <person name="Lapierre P."/>
            <person name="Fournier G.P."/>
            <person name="Bickhart D.M."/>
            <person name="DeBoy R.T."/>
            <person name="Nelson K.E."/>
            <person name="Nesbo C.L."/>
            <person name="Doolittle W.F."/>
            <person name="Gogarten J.P."/>
            <person name="Noll K.M."/>
        </authorList>
    </citation>
    <scope>NUCLEOTIDE SEQUENCE [LARGE SCALE GENOMIC DNA]</scope>
    <source>
        <strain evidence="6">ATCC BAA-301 / DSM 14385 / NBRC 107922 / TMO</strain>
    </source>
</reference>
<evidence type="ECO:0000259" key="4">
    <source>
        <dbReference type="PROSITE" id="PS50987"/>
    </source>
</evidence>
<name>A8F6N1_PSELT</name>
<dbReference type="PRINTS" id="PR00778">
    <property type="entry name" value="HTHARSR"/>
</dbReference>
<dbReference type="NCBIfam" id="NF033788">
    <property type="entry name" value="HTH_metalloreg"/>
    <property type="match status" value="1"/>
</dbReference>
<gene>
    <name evidence="5" type="ordered locus">Tlet_1257</name>
</gene>
<dbReference type="PANTHER" id="PTHR43132:SF2">
    <property type="entry name" value="ARSENICAL RESISTANCE OPERON REPRESSOR ARSR-RELATED"/>
    <property type="match status" value="1"/>
</dbReference>
<dbReference type="GO" id="GO:0003700">
    <property type="term" value="F:DNA-binding transcription factor activity"/>
    <property type="evidence" value="ECO:0007669"/>
    <property type="project" value="InterPro"/>
</dbReference>
<protein>
    <submittedName>
        <fullName evidence="5">Regulatory protein ArsR</fullName>
    </submittedName>
</protein>
<dbReference type="InterPro" id="IPR036388">
    <property type="entry name" value="WH-like_DNA-bd_sf"/>
</dbReference>
<dbReference type="Gene3D" id="1.10.10.10">
    <property type="entry name" value="Winged helix-like DNA-binding domain superfamily/Winged helix DNA-binding domain"/>
    <property type="match status" value="1"/>
</dbReference>
<evidence type="ECO:0000313" key="6">
    <source>
        <dbReference type="Proteomes" id="UP000002016"/>
    </source>
</evidence>
<evidence type="ECO:0000256" key="1">
    <source>
        <dbReference type="ARBA" id="ARBA00023015"/>
    </source>
</evidence>
<dbReference type="EMBL" id="CP000812">
    <property type="protein sequence ID" value="ABV33815.1"/>
    <property type="molecule type" value="Genomic_DNA"/>
</dbReference>
<reference evidence="5 6" key="1">
    <citation type="submission" date="2007-08" db="EMBL/GenBank/DDBJ databases">
        <title>Complete sequence of Thermotoga lettingae TMO.</title>
        <authorList>
            <consortium name="US DOE Joint Genome Institute"/>
            <person name="Copeland A."/>
            <person name="Lucas S."/>
            <person name="Lapidus A."/>
            <person name="Barry K."/>
            <person name="Glavina del Rio T."/>
            <person name="Dalin E."/>
            <person name="Tice H."/>
            <person name="Pitluck S."/>
            <person name="Foster B."/>
            <person name="Bruce D."/>
            <person name="Schmutz J."/>
            <person name="Larimer F."/>
            <person name="Land M."/>
            <person name="Hauser L."/>
            <person name="Kyrpides N."/>
            <person name="Mikhailova N."/>
            <person name="Nelson K."/>
            <person name="Gogarten J.P."/>
            <person name="Noll K."/>
            <person name="Richardson P."/>
        </authorList>
    </citation>
    <scope>NUCLEOTIDE SEQUENCE [LARGE SCALE GENOMIC DNA]</scope>
    <source>
        <strain evidence="6">ATCC BAA-301 / DSM 14385 / NBRC 107922 / TMO</strain>
    </source>
</reference>
<sequence>MKLHELFRILASQIKLEILSLLLENDLCVCQICAIVGTSQPNISQHLNTLRHLGVVDIRKDGTFIYYSLNKQFLKQYPFLKAVLQYAKKDYQMSVKTCGAK</sequence>
<feature type="domain" description="HTH arsR-type" evidence="4">
    <location>
        <begin position="1"/>
        <end position="91"/>
    </location>
</feature>
<dbReference type="InterPro" id="IPR036390">
    <property type="entry name" value="WH_DNA-bd_sf"/>
</dbReference>
<evidence type="ECO:0000313" key="5">
    <source>
        <dbReference type="EMBL" id="ABV33815.1"/>
    </source>
</evidence>
<accession>A8F6N1</accession>
<dbReference type="STRING" id="416591.Tlet_1257"/>
<dbReference type="eggNOG" id="COG0640">
    <property type="taxonomic scope" value="Bacteria"/>
</dbReference>
<keyword evidence="2" id="KW-0238">DNA-binding</keyword>
<keyword evidence="6" id="KW-1185">Reference proteome</keyword>